<name>A0A939D776_CLOAM</name>
<accession>A0A939D776</accession>
<gene>
    <name evidence="1" type="ORF">JYB65_04930</name>
</gene>
<dbReference type="Pfam" id="PF07873">
    <property type="entry name" value="YabP"/>
    <property type="match status" value="1"/>
</dbReference>
<dbReference type="AlphaFoldDB" id="A0A939D776"/>
<evidence type="ECO:0000313" key="1">
    <source>
        <dbReference type="EMBL" id="MBN7772699.1"/>
    </source>
</evidence>
<dbReference type="Proteomes" id="UP000664545">
    <property type="component" value="Unassembled WGS sequence"/>
</dbReference>
<comment type="caution">
    <text evidence="1">The sequence shown here is derived from an EMBL/GenBank/DDBJ whole genome shotgun (WGS) entry which is preliminary data.</text>
</comment>
<dbReference type="RefSeq" id="WP_206581479.1">
    <property type="nucleotide sequence ID" value="NZ_JAFJZZ010000001.1"/>
</dbReference>
<keyword evidence="2" id="KW-1185">Reference proteome</keyword>
<sequence length="87" mass="9708">MDIKNELIYDFSLNLPRVLVSGKTGILDNVKRIVMVSEKTIIIDNGQRFTALNGEGLTINRIEDERMLIVGEIKSIEFFGALPADKG</sequence>
<dbReference type="EMBL" id="JAFJZZ010000001">
    <property type="protein sequence ID" value="MBN7772699.1"/>
    <property type="molecule type" value="Genomic_DNA"/>
</dbReference>
<dbReference type="InterPro" id="IPR022476">
    <property type="entry name" value="Spore_YabP/YqfC"/>
</dbReference>
<organism evidence="1 2">
    <name type="scientific">Clostridium aminobutyricum</name>
    <dbReference type="NCBI Taxonomy" id="33953"/>
    <lineage>
        <taxon>Bacteria</taxon>
        <taxon>Bacillati</taxon>
        <taxon>Bacillota</taxon>
        <taxon>Clostridia</taxon>
        <taxon>Eubacteriales</taxon>
        <taxon>Clostridiaceae</taxon>
        <taxon>Clostridium</taxon>
    </lineage>
</organism>
<reference evidence="1" key="1">
    <citation type="submission" date="2021-02" db="EMBL/GenBank/DDBJ databases">
        <title>Abyssanaerobacter marinus gen.nov., sp., nov, anaerobic bacterium isolated from the Onnuri vent field of Indian Ocean and suggestion of Mogibacteriaceae fam. nov., and proposal of reclassification of ambiguous this family's genus member.</title>
        <authorList>
            <person name="Kim Y.J."/>
            <person name="Yang J.-A."/>
        </authorList>
    </citation>
    <scope>NUCLEOTIDE SEQUENCE</scope>
    <source>
        <strain evidence="1">DSM 2634</strain>
    </source>
</reference>
<evidence type="ECO:0000313" key="2">
    <source>
        <dbReference type="Proteomes" id="UP000664545"/>
    </source>
</evidence>
<proteinExistence type="predicted"/>
<protein>
    <submittedName>
        <fullName evidence="1">YabP/YqfC family sporulation protein</fullName>
    </submittedName>
</protein>